<evidence type="ECO:0000313" key="3">
    <source>
        <dbReference type="WBParaSite" id="HPBE_0000431701-mRNA-1"/>
    </source>
</evidence>
<evidence type="ECO:0000313" key="2">
    <source>
        <dbReference type="Proteomes" id="UP000050761"/>
    </source>
</evidence>
<evidence type="ECO:0000313" key="1">
    <source>
        <dbReference type="EMBL" id="VDO60835.1"/>
    </source>
</evidence>
<dbReference type="WBParaSite" id="HPBE_0000431701-mRNA-1">
    <property type="protein sequence ID" value="HPBE_0000431701-mRNA-1"/>
    <property type="gene ID" value="HPBE_0000431701"/>
</dbReference>
<dbReference type="Proteomes" id="UP000050761">
    <property type="component" value="Unassembled WGS sequence"/>
</dbReference>
<dbReference type="EMBL" id="UZAH01025298">
    <property type="protein sequence ID" value="VDO60835.1"/>
    <property type="molecule type" value="Genomic_DNA"/>
</dbReference>
<accession>A0A3P8AIC3</accession>
<dbReference type="AlphaFoldDB" id="A0A183FDJ1"/>
<keyword evidence="2" id="KW-1185">Reference proteome</keyword>
<reference evidence="1 2" key="1">
    <citation type="submission" date="2018-11" db="EMBL/GenBank/DDBJ databases">
        <authorList>
            <consortium name="Pathogen Informatics"/>
        </authorList>
    </citation>
    <scope>NUCLEOTIDE SEQUENCE [LARGE SCALE GENOMIC DNA]</scope>
</reference>
<sequence>MLTTSCLLVRRKPNSSDRQGVCDRVALFALKLNVNKTEFLTTVVNKHGSIKINGTGLSQVSSLKYLLSTVNQSGGRLKLDVNACVSGAWPKWCSLTGVLCAHFKSMVYGTVVRPIAMYGAEYWPVMNILKAATV</sequence>
<name>A0A183FDJ1_HELPZ</name>
<protein>
    <submittedName>
        <fullName evidence="3">DUF1893 domain-containing protein</fullName>
    </submittedName>
</protein>
<gene>
    <name evidence="1" type="ORF">HPBE_LOCUS4318</name>
</gene>
<reference evidence="3" key="2">
    <citation type="submission" date="2019-09" db="UniProtKB">
        <authorList>
            <consortium name="WormBaseParasite"/>
        </authorList>
    </citation>
    <scope>IDENTIFICATION</scope>
</reference>
<organism evidence="2 3">
    <name type="scientific">Heligmosomoides polygyrus</name>
    <name type="common">Parasitic roundworm</name>
    <dbReference type="NCBI Taxonomy" id="6339"/>
    <lineage>
        <taxon>Eukaryota</taxon>
        <taxon>Metazoa</taxon>
        <taxon>Ecdysozoa</taxon>
        <taxon>Nematoda</taxon>
        <taxon>Chromadorea</taxon>
        <taxon>Rhabditida</taxon>
        <taxon>Rhabditina</taxon>
        <taxon>Rhabditomorpha</taxon>
        <taxon>Strongyloidea</taxon>
        <taxon>Heligmosomidae</taxon>
        <taxon>Heligmosomoides</taxon>
    </lineage>
</organism>
<accession>A0A183FDJ1</accession>
<proteinExistence type="predicted"/>